<dbReference type="InterPro" id="IPR001888">
    <property type="entry name" value="Transposase_1"/>
</dbReference>
<keyword evidence="1" id="KW-0863">Zinc-finger</keyword>
<keyword evidence="5" id="KW-1185">Reference proteome</keyword>
<dbReference type="Gene3D" id="3.30.420.10">
    <property type="entry name" value="Ribonuclease H-like superfamily/Ribonuclease H"/>
    <property type="match status" value="1"/>
</dbReference>
<feature type="domain" description="CCHC-type" evidence="3">
    <location>
        <begin position="221"/>
        <end position="234"/>
    </location>
</feature>
<dbReference type="PANTHER" id="PTHR46060">
    <property type="entry name" value="MARINER MOS1 TRANSPOSASE-LIKE PROTEIN"/>
    <property type="match status" value="1"/>
</dbReference>
<feature type="compositionally biased region" description="Basic and acidic residues" evidence="2">
    <location>
        <begin position="172"/>
        <end position="189"/>
    </location>
</feature>
<dbReference type="PROSITE" id="PS50158">
    <property type="entry name" value="ZF_CCHC"/>
    <property type="match status" value="1"/>
</dbReference>
<dbReference type="InterPro" id="IPR052709">
    <property type="entry name" value="Transposase-MT_Hybrid"/>
</dbReference>
<protein>
    <submittedName>
        <fullName evidence="4">Histone-lysine N-methyltransferase SETMAR</fullName>
    </submittedName>
</protein>
<evidence type="ECO:0000256" key="1">
    <source>
        <dbReference type="PROSITE-ProRule" id="PRU00047"/>
    </source>
</evidence>
<dbReference type="GO" id="GO:0003676">
    <property type="term" value="F:nucleic acid binding"/>
    <property type="evidence" value="ECO:0007669"/>
    <property type="project" value="InterPro"/>
</dbReference>
<feature type="region of interest" description="Disordered" evidence="2">
    <location>
        <begin position="163"/>
        <end position="204"/>
    </location>
</feature>
<keyword evidence="1" id="KW-0479">Metal-binding</keyword>
<dbReference type="Proteomes" id="UP000887013">
    <property type="component" value="Unassembled WGS sequence"/>
</dbReference>
<dbReference type="Gene3D" id="4.10.60.10">
    <property type="entry name" value="Zinc finger, CCHC-type"/>
    <property type="match status" value="1"/>
</dbReference>
<proteinExistence type="predicted"/>
<organism evidence="4 5">
    <name type="scientific">Nephila pilipes</name>
    <name type="common">Giant wood spider</name>
    <name type="synonym">Nephila maculata</name>
    <dbReference type="NCBI Taxonomy" id="299642"/>
    <lineage>
        <taxon>Eukaryota</taxon>
        <taxon>Metazoa</taxon>
        <taxon>Ecdysozoa</taxon>
        <taxon>Arthropoda</taxon>
        <taxon>Chelicerata</taxon>
        <taxon>Arachnida</taxon>
        <taxon>Araneae</taxon>
        <taxon>Araneomorphae</taxon>
        <taxon>Entelegynae</taxon>
        <taxon>Araneoidea</taxon>
        <taxon>Nephilidae</taxon>
        <taxon>Nephila</taxon>
    </lineage>
</organism>
<accession>A0A8X6PS20</accession>
<dbReference type="SMART" id="SM00343">
    <property type="entry name" value="ZnF_C2HC"/>
    <property type="match status" value="1"/>
</dbReference>
<dbReference type="SUPFAM" id="SSF57756">
    <property type="entry name" value="Retrovirus zinc finger-like domains"/>
    <property type="match status" value="1"/>
</dbReference>
<gene>
    <name evidence="4" type="primary">SETMAR_215</name>
    <name evidence="4" type="ORF">NPIL_131311</name>
</gene>
<sequence>MIAESLNMSVGSVFTIMTEDLKKKKLCARFVPHTLTTEQKEHRIASSEDLIAAAEEDPNFLKTIVTGDESWCLEYDPETKRQSSEWTSPGKGRPMKVRASKSKTKTMLLVFFDSRGIIHHEFLRQGSTVTGAFYKDVLHQLLKRMRRLADRLDEYDSIRSAARNSLGTGPKGKIDEKFRPRTPPPERKFKNMPFPSPQHTPKWIPRHRNEDLYKSKSKLTCFNCGKEGHTSRFCMRNLQTRNIPVTAQSNLIQKSTTIKDDK</sequence>
<name>A0A8X6PS20_NEPPI</name>
<dbReference type="InterPro" id="IPR036875">
    <property type="entry name" value="Znf_CCHC_sf"/>
</dbReference>
<reference evidence="4" key="1">
    <citation type="submission" date="2020-08" db="EMBL/GenBank/DDBJ databases">
        <title>Multicomponent nature underlies the extraordinary mechanical properties of spider dragline silk.</title>
        <authorList>
            <person name="Kono N."/>
            <person name="Nakamura H."/>
            <person name="Mori M."/>
            <person name="Yoshida Y."/>
            <person name="Ohtoshi R."/>
            <person name="Malay A.D."/>
            <person name="Moran D.A.P."/>
            <person name="Tomita M."/>
            <person name="Numata K."/>
            <person name="Arakawa K."/>
        </authorList>
    </citation>
    <scope>NUCLEOTIDE SEQUENCE</scope>
</reference>
<dbReference type="Pfam" id="PF00098">
    <property type="entry name" value="zf-CCHC"/>
    <property type="match status" value="1"/>
</dbReference>
<dbReference type="InterPro" id="IPR036397">
    <property type="entry name" value="RNaseH_sf"/>
</dbReference>
<dbReference type="GO" id="GO:0008270">
    <property type="term" value="F:zinc ion binding"/>
    <property type="evidence" value="ECO:0007669"/>
    <property type="project" value="UniProtKB-KW"/>
</dbReference>
<dbReference type="PANTHER" id="PTHR46060:SF1">
    <property type="entry name" value="MARINER MOS1 TRANSPOSASE-LIKE PROTEIN"/>
    <property type="match status" value="1"/>
</dbReference>
<dbReference type="EMBL" id="BMAW01119737">
    <property type="protein sequence ID" value="GFT86124.1"/>
    <property type="molecule type" value="Genomic_DNA"/>
</dbReference>
<comment type="caution">
    <text evidence="4">The sequence shown here is derived from an EMBL/GenBank/DDBJ whole genome shotgun (WGS) entry which is preliminary data.</text>
</comment>
<dbReference type="Pfam" id="PF01359">
    <property type="entry name" value="Transposase_1"/>
    <property type="match status" value="1"/>
</dbReference>
<dbReference type="InterPro" id="IPR001878">
    <property type="entry name" value="Znf_CCHC"/>
</dbReference>
<dbReference type="AlphaFoldDB" id="A0A8X6PS20"/>
<evidence type="ECO:0000259" key="3">
    <source>
        <dbReference type="PROSITE" id="PS50158"/>
    </source>
</evidence>
<evidence type="ECO:0000256" key="2">
    <source>
        <dbReference type="SAM" id="MobiDB-lite"/>
    </source>
</evidence>
<keyword evidence="1" id="KW-0862">Zinc</keyword>
<evidence type="ECO:0000313" key="5">
    <source>
        <dbReference type="Proteomes" id="UP000887013"/>
    </source>
</evidence>
<evidence type="ECO:0000313" key="4">
    <source>
        <dbReference type="EMBL" id="GFT86124.1"/>
    </source>
</evidence>